<accession>A0A3N0ECB3</accession>
<evidence type="ECO:0000256" key="2">
    <source>
        <dbReference type="ARBA" id="ARBA00022692"/>
    </source>
</evidence>
<protein>
    <submittedName>
        <fullName evidence="7">MFS transporter</fullName>
    </submittedName>
</protein>
<dbReference type="Pfam" id="PF07690">
    <property type="entry name" value="MFS_1"/>
    <property type="match status" value="1"/>
</dbReference>
<feature type="transmembrane region" description="Helical" evidence="5">
    <location>
        <begin position="181"/>
        <end position="200"/>
    </location>
</feature>
<dbReference type="InterPro" id="IPR011701">
    <property type="entry name" value="MFS"/>
</dbReference>
<name>A0A3N0ECB3_9ACTN</name>
<organism evidence="7 8">
    <name type="scientific">Halostreptopolyspora alba</name>
    <dbReference type="NCBI Taxonomy" id="2487137"/>
    <lineage>
        <taxon>Bacteria</taxon>
        <taxon>Bacillati</taxon>
        <taxon>Actinomycetota</taxon>
        <taxon>Actinomycetes</taxon>
        <taxon>Streptosporangiales</taxon>
        <taxon>Nocardiopsidaceae</taxon>
        <taxon>Halostreptopolyspora</taxon>
    </lineage>
</organism>
<dbReference type="PANTHER" id="PTHR42718">
    <property type="entry name" value="MAJOR FACILITATOR SUPERFAMILY MULTIDRUG TRANSPORTER MFSC"/>
    <property type="match status" value="1"/>
</dbReference>
<feature type="transmembrane region" description="Helical" evidence="5">
    <location>
        <begin position="370"/>
        <end position="389"/>
    </location>
</feature>
<evidence type="ECO:0000256" key="4">
    <source>
        <dbReference type="ARBA" id="ARBA00023136"/>
    </source>
</evidence>
<dbReference type="Gene3D" id="1.20.1250.20">
    <property type="entry name" value="MFS general substrate transporter like domains"/>
    <property type="match status" value="1"/>
</dbReference>
<keyword evidence="4 5" id="KW-0472">Membrane</keyword>
<evidence type="ECO:0000313" key="8">
    <source>
        <dbReference type="Proteomes" id="UP000269198"/>
    </source>
</evidence>
<keyword evidence="8" id="KW-1185">Reference proteome</keyword>
<dbReference type="InterPro" id="IPR020846">
    <property type="entry name" value="MFS_dom"/>
</dbReference>
<dbReference type="PANTHER" id="PTHR42718:SF49">
    <property type="entry name" value="EXPORT PROTEIN"/>
    <property type="match status" value="1"/>
</dbReference>
<feature type="transmembrane region" description="Helical" evidence="5">
    <location>
        <begin position="278"/>
        <end position="305"/>
    </location>
</feature>
<keyword evidence="2 5" id="KW-0812">Transmembrane</keyword>
<evidence type="ECO:0000259" key="6">
    <source>
        <dbReference type="PROSITE" id="PS50850"/>
    </source>
</evidence>
<feature type="domain" description="Major facilitator superfamily (MFS) profile" evidence="6">
    <location>
        <begin position="25"/>
        <end position="467"/>
    </location>
</feature>
<comment type="subcellular location">
    <subcellularLocation>
        <location evidence="1">Cell membrane</location>
        <topology evidence="1">Multi-pass membrane protein</topology>
    </subcellularLocation>
</comment>
<feature type="transmembrane region" description="Helical" evidence="5">
    <location>
        <begin position="410"/>
        <end position="429"/>
    </location>
</feature>
<proteinExistence type="predicted"/>
<evidence type="ECO:0000256" key="5">
    <source>
        <dbReference type="SAM" id="Phobius"/>
    </source>
</evidence>
<feature type="transmembrane region" description="Helical" evidence="5">
    <location>
        <begin position="237"/>
        <end position="257"/>
    </location>
</feature>
<feature type="transmembrane region" description="Helical" evidence="5">
    <location>
        <begin position="311"/>
        <end position="331"/>
    </location>
</feature>
<dbReference type="PROSITE" id="PS50850">
    <property type="entry name" value="MFS"/>
    <property type="match status" value="1"/>
</dbReference>
<sequence length="474" mass="46945">MVNRLNSDAHVALAATTPRASFGAALVVTSLSTFVAMLAYSGPLGNAPALGRALGASPGAQTWILSSMSVGLAVSLLTAGSFADRNGRRRVFVAGAGVFTAGSVICAVATVPVVFVAGRLIEGVGAAGMIATGLGLVATVTKAPAQRSRSAAWWGTAMGLGIAGGPLLTGIFDLAGAWSTPYWLLAAAGAGIAVAARGLFPETAADRYRRPDLVGAVLLTAGLVALLVALVEARQSHLTAALVGTALAVCTLAGFVVSQLRGRFPMVDPPLFRRGDFVAANAAAVATGAGVIALMSFACTFLATAMGLTSLQAGAVLTLWSGSSAVSAVLVRGLAARVTGTAQLAVGLAVTGIGLLLLTGLEETATVGRLVPGLLVAGLATGVLNAGLARQAVATVPPERTALGTGITNTARYLAASIGVTVVSVLAASPKADTATQLAGWNHVAVLTGALTLAGAVSVPTLAARSSPRERNAS</sequence>
<feature type="transmembrane region" description="Helical" evidence="5">
    <location>
        <begin position="152"/>
        <end position="175"/>
    </location>
</feature>
<dbReference type="SUPFAM" id="SSF103473">
    <property type="entry name" value="MFS general substrate transporter"/>
    <property type="match status" value="1"/>
</dbReference>
<comment type="caution">
    <text evidence="7">The sequence shown here is derived from an EMBL/GenBank/DDBJ whole genome shotgun (WGS) entry which is preliminary data.</text>
</comment>
<feature type="transmembrane region" description="Helical" evidence="5">
    <location>
        <begin position="91"/>
        <end position="117"/>
    </location>
</feature>
<dbReference type="OrthoDB" id="4867914at2"/>
<dbReference type="Proteomes" id="UP000269198">
    <property type="component" value="Unassembled WGS sequence"/>
</dbReference>
<feature type="transmembrane region" description="Helical" evidence="5">
    <location>
        <begin position="60"/>
        <end position="79"/>
    </location>
</feature>
<feature type="transmembrane region" description="Helical" evidence="5">
    <location>
        <begin position="441"/>
        <end position="464"/>
    </location>
</feature>
<dbReference type="EMBL" id="RJMB01000006">
    <property type="protein sequence ID" value="RNL85481.1"/>
    <property type="molecule type" value="Genomic_DNA"/>
</dbReference>
<feature type="transmembrane region" description="Helical" evidence="5">
    <location>
        <begin position="20"/>
        <end position="40"/>
    </location>
</feature>
<feature type="transmembrane region" description="Helical" evidence="5">
    <location>
        <begin position="212"/>
        <end position="231"/>
    </location>
</feature>
<dbReference type="GO" id="GO:0005886">
    <property type="term" value="C:plasma membrane"/>
    <property type="evidence" value="ECO:0007669"/>
    <property type="project" value="UniProtKB-SubCell"/>
</dbReference>
<feature type="transmembrane region" description="Helical" evidence="5">
    <location>
        <begin position="123"/>
        <end position="140"/>
    </location>
</feature>
<feature type="transmembrane region" description="Helical" evidence="5">
    <location>
        <begin position="338"/>
        <end position="358"/>
    </location>
</feature>
<dbReference type="InterPro" id="IPR036259">
    <property type="entry name" value="MFS_trans_sf"/>
</dbReference>
<dbReference type="Gene3D" id="1.20.1720.10">
    <property type="entry name" value="Multidrug resistance protein D"/>
    <property type="match status" value="1"/>
</dbReference>
<keyword evidence="3 5" id="KW-1133">Transmembrane helix</keyword>
<evidence type="ECO:0000256" key="1">
    <source>
        <dbReference type="ARBA" id="ARBA00004651"/>
    </source>
</evidence>
<evidence type="ECO:0000313" key="7">
    <source>
        <dbReference type="EMBL" id="RNL85481.1"/>
    </source>
</evidence>
<gene>
    <name evidence="7" type="ORF">EFW17_08350</name>
</gene>
<dbReference type="GO" id="GO:0022857">
    <property type="term" value="F:transmembrane transporter activity"/>
    <property type="evidence" value="ECO:0007669"/>
    <property type="project" value="InterPro"/>
</dbReference>
<reference evidence="7 8" key="1">
    <citation type="submission" date="2018-11" db="EMBL/GenBank/DDBJ databases">
        <title>The genome draft of YIM 96095.</title>
        <authorList>
            <person name="Tang S.-K."/>
            <person name="Chunyu W.-X."/>
            <person name="Feng Y.-Z."/>
        </authorList>
    </citation>
    <scope>NUCLEOTIDE SEQUENCE [LARGE SCALE GENOMIC DNA]</scope>
    <source>
        <strain evidence="7 8">YIM 96095</strain>
    </source>
</reference>
<dbReference type="AlphaFoldDB" id="A0A3N0ECB3"/>
<evidence type="ECO:0000256" key="3">
    <source>
        <dbReference type="ARBA" id="ARBA00022989"/>
    </source>
</evidence>